<dbReference type="GO" id="GO:0050660">
    <property type="term" value="F:flavin adenine dinucleotide binding"/>
    <property type="evidence" value="ECO:0007669"/>
    <property type="project" value="TreeGrafter"/>
</dbReference>
<keyword evidence="3 6" id="KW-0274">FAD</keyword>
<accession>A0A0N1HUA4</accession>
<dbReference type="InterPro" id="IPR036188">
    <property type="entry name" value="FAD/NAD-bd_sf"/>
</dbReference>
<feature type="binding site" evidence="6">
    <location>
        <position position="315"/>
    </location>
    <ligand>
        <name>NAD(+)</name>
        <dbReference type="ChEBI" id="CHEBI:57540"/>
    </ligand>
</feature>
<gene>
    <name evidence="9" type="ORF">ABL78_6015</name>
</gene>
<dbReference type="OMA" id="SQAFQEC"/>
<feature type="binding site" evidence="6">
    <location>
        <begin position="205"/>
        <end position="212"/>
    </location>
    <ligand>
        <name>NAD(+)</name>
        <dbReference type="ChEBI" id="CHEBI:57540"/>
    </ligand>
</feature>
<evidence type="ECO:0000256" key="3">
    <source>
        <dbReference type="ARBA" id="ARBA00022827"/>
    </source>
</evidence>
<keyword evidence="6" id="KW-0547">Nucleotide-binding</keyword>
<protein>
    <submittedName>
        <fullName evidence="9">Acetoin dehydrogenase e3 component-like protein</fullName>
    </submittedName>
</protein>
<dbReference type="PRINTS" id="PR00368">
    <property type="entry name" value="FADPNR"/>
</dbReference>
<dbReference type="Gene3D" id="3.50.50.60">
    <property type="entry name" value="FAD/NAD(P)-binding domain"/>
    <property type="match status" value="2"/>
</dbReference>
<evidence type="ECO:0000256" key="4">
    <source>
        <dbReference type="ARBA" id="ARBA00023002"/>
    </source>
</evidence>
<feature type="binding site" evidence="6">
    <location>
        <begin position="169"/>
        <end position="171"/>
    </location>
    <ligand>
        <name>FAD</name>
        <dbReference type="ChEBI" id="CHEBI:57692"/>
    </ligand>
</feature>
<feature type="binding site" evidence="6">
    <location>
        <position position="71"/>
    </location>
    <ligand>
        <name>FAD</name>
        <dbReference type="ChEBI" id="CHEBI:57692"/>
    </ligand>
</feature>
<dbReference type="AlphaFoldDB" id="A0A0N1HUA4"/>
<dbReference type="FunFam" id="3.30.390.30:FF:000001">
    <property type="entry name" value="Dihydrolipoyl dehydrogenase"/>
    <property type="match status" value="1"/>
</dbReference>
<dbReference type="OrthoDB" id="361797at2759"/>
<evidence type="ECO:0000313" key="9">
    <source>
        <dbReference type="EMBL" id="KPI84923.1"/>
    </source>
</evidence>
<evidence type="ECO:0000256" key="2">
    <source>
        <dbReference type="ARBA" id="ARBA00022630"/>
    </source>
</evidence>
<comment type="similarity">
    <text evidence="1">Belongs to the class-I pyridine nucleotide-disulfide oxidoreductase family.</text>
</comment>
<feature type="domain" description="Pyridine nucleotide-disulphide oxidoreductase dimerisation" evidence="7">
    <location>
        <begin position="394"/>
        <end position="501"/>
    </location>
</feature>
<dbReference type="GO" id="GO:0004148">
    <property type="term" value="F:dihydrolipoyl dehydrogenase (NADH) activity"/>
    <property type="evidence" value="ECO:0007669"/>
    <property type="project" value="TreeGrafter"/>
</dbReference>
<evidence type="ECO:0000259" key="7">
    <source>
        <dbReference type="Pfam" id="PF02852"/>
    </source>
</evidence>
<keyword evidence="5 6" id="KW-0520">NAD</keyword>
<proteinExistence type="inferred from homology"/>
<evidence type="ECO:0000259" key="8">
    <source>
        <dbReference type="Pfam" id="PF07992"/>
    </source>
</evidence>
<comment type="caution">
    <text evidence="9">The sequence shown here is derived from an EMBL/GenBank/DDBJ whole genome shotgun (WGS) entry which is preliminary data.</text>
</comment>
<evidence type="ECO:0000256" key="1">
    <source>
        <dbReference type="ARBA" id="ARBA00007532"/>
    </source>
</evidence>
<dbReference type="PIRSF" id="PIRSF000350">
    <property type="entry name" value="Mercury_reductase_MerA"/>
    <property type="match status" value="1"/>
</dbReference>
<dbReference type="PANTHER" id="PTHR22912:SF94">
    <property type="entry name" value="DIHYDROLIPOAMIDE DEHYDROGENASE, POINT MUTATION"/>
    <property type="match status" value="1"/>
</dbReference>
<dbReference type="GO" id="GO:0045252">
    <property type="term" value="C:oxoglutarate dehydrogenase complex"/>
    <property type="evidence" value="ECO:0007669"/>
    <property type="project" value="TreeGrafter"/>
</dbReference>
<dbReference type="InterPro" id="IPR016156">
    <property type="entry name" value="FAD/NAD-linked_Rdtase_dimer_sf"/>
</dbReference>
<dbReference type="VEuPathDB" id="TriTrypDB:Lsey_0221_0040"/>
<dbReference type="InterPro" id="IPR023753">
    <property type="entry name" value="FAD/NAD-binding_dom"/>
</dbReference>
<name>A0A0N1HUA4_LEPSE</name>
<sequence>MLRRGLVFLTRPRGWTAASRTKAHFDVCVIGGGPAGVAAALRAADCNKRVCLVEKERLGGADLWNGALQSKTMWEYSNAFSKMCDRTAERLYGESLERFIEIDEVKMKHSIEQVSRTREEQILTAVKALPNVELIFAQATFSNNHEIQCHNSATKEYRSVTADYFIIATGSKSREHPYVAADGKLVMTSDHIMQAPLPKSLVIVGAGVIGCEFASIIGRLGKTKVSIIDKASHILPREDPDVVHMIERGMDAVGVVVHHNSDLYDMQAWEETPAEAQARHPADPRPQCGVQYTVMDRTSKKLTTFQVDRALMAVGRVPNYVGLGIENTSLKTLGNQLHVNGFGQCVGTPHIFAIGDAATRMQLVSMGEAQAKLAIDYIYGTVPKVVPNLSENMSSVAFLTRTVASVGYNESQCREMGIAYIAARYSYEVVSRAVAAANTEGFVKIIVSDDPKRRILGVRAVGLNASTLVDIGALAIQNEQTVFDLAGRLTAYPAVSQAFQECLRSILDRPARPHAKPASGVKLTKWAPTNMERGVVYRGKKAAAALDEARAKANEDPRQQRKPSSL</sequence>
<keyword evidence="4" id="KW-0560">Oxidoreductase</keyword>
<dbReference type="InterPro" id="IPR004099">
    <property type="entry name" value="Pyr_nucl-diS_OxRdtase_dimer"/>
</dbReference>
<dbReference type="InterPro" id="IPR001100">
    <property type="entry name" value="Pyr_nuc-diS_OxRdtase"/>
</dbReference>
<dbReference type="SUPFAM" id="SSF55424">
    <property type="entry name" value="FAD/NAD-linked reductases, dimerisation (C-terminal) domain"/>
    <property type="match status" value="1"/>
</dbReference>
<reference evidence="9 10" key="1">
    <citation type="journal article" date="2015" name="PLoS Pathog.">
        <title>Leptomonas seymouri: Adaptations to the Dixenous Life Cycle Analyzed by Genome Sequencing, Transcriptome Profiling and Co-infection with Leishmania donovani.</title>
        <authorList>
            <person name="Kraeva N."/>
            <person name="Butenko A."/>
            <person name="Hlavacova J."/>
            <person name="Kostygov A."/>
            <person name="Myskova J."/>
            <person name="Grybchuk D."/>
            <person name="Lestinova T."/>
            <person name="Votypka J."/>
            <person name="Volf P."/>
            <person name="Opperdoes F."/>
            <person name="Flegontov P."/>
            <person name="Lukes J."/>
            <person name="Yurchenko V."/>
        </authorList>
    </citation>
    <scope>NUCLEOTIDE SEQUENCE [LARGE SCALE GENOMIC DNA]</scope>
    <source>
        <strain evidence="9 10">ATCC 30220</strain>
    </source>
</reference>
<comment type="cofactor">
    <cofactor evidence="6">
        <name>FAD</name>
        <dbReference type="ChEBI" id="CHEBI:57692"/>
    </cofactor>
    <text evidence="6">Binds 1 FAD per subunit.</text>
</comment>
<feature type="domain" description="FAD/NAD(P)-binding" evidence="8">
    <location>
        <begin position="25"/>
        <end position="371"/>
    </location>
</feature>
<dbReference type="Proteomes" id="UP000038009">
    <property type="component" value="Unassembled WGS sequence"/>
</dbReference>
<dbReference type="Gene3D" id="3.30.390.30">
    <property type="match status" value="1"/>
</dbReference>
<dbReference type="InterPro" id="IPR050151">
    <property type="entry name" value="Class-I_Pyr_Nuc-Dis_Oxidored"/>
</dbReference>
<keyword evidence="2" id="KW-0285">Flavoprotein</keyword>
<dbReference type="PANTHER" id="PTHR22912">
    <property type="entry name" value="DISULFIDE OXIDOREDUCTASE"/>
    <property type="match status" value="1"/>
</dbReference>
<feature type="binding site" evidence="6">
    <location>
        <position position="356"/>
    </location>
    <ligand>
        <name>FAD</name>
        <dbReference type="ChEBI" id="CHEBI:57692"/>
    </ligand>
</feature>
<dbReference type="GO" id="GO:0006103">
    <property type="term" value="P:2-oxoglutarate metabolic process"/>
    <property type="evidence" value="ECO:0007669"/>
    <property type="project" value="TreeGrafter"/>
</dbReference>
<evidence type="ECO:0000256" key="5">
    <source>
        <dbReference type="ARBA" id="ARBA00023027"/>
    </source>
</evidence>
<keyword evidence="10" id="KW-1185">Reference proteome</keyword>
<organism evidence="9 10">
    <name type="scientific">Leptomonas seymouri</name>
    <dbReference type="NCBI Taxonomy" id="5684"/>
    <lineage>
        <taxon>Eukaryota</taxon>
        <taxon>Discoba</taxon>
        <taxon>Euglenozoa</taxon>
        <taxon>Kinetoplastea</taxon>
        <taxon>Metakinetoplastina</taxon>
        <taxon>Trypanosomatida</taxon>
        <taxon>Trypanosomatidae</taxon>
        <taxon>Leishmaniinae</taxon>
        <taxon>Leptomonas</taxon>
    </lineage>
</organism>
<dbReference type="Pfam" id="PF07992">
    <property type="entry name" value="Pyr_redox_2"/>
    <property type="match status" value="1"/>
</dbReference>
<dbReference type="GO" id="GO:0005739">
    <property type="term" value="C:mitochondrion"/>
    <property type="evidence" value="ECO:0007669"/>
    <property type="project" value="TreeGrafter"/>
</dbReference>
<dbReference type="EMBL" id="LJSK01000221">
    <property type="protein sequence ID" value="KPI84923.1"/>
    <property type="molecule type" value="Genomic_DNA"/>
</dbReference>
<evidence type="ECO:0000256" key="6">
    <source>
        <dbReference type="PIRSR" id="PIRSR000350-3"/>
    </source>
</evidence>
<evidence type="ECO:0000313" key="10">
    <source>
        <dbReference type="Proteomes" id="UP000038009"/>
    </source>
</evidence>
<dbReference type="SUPFAM" id="SSF51905">
    <property type="entry name" value="FAD/NAD(P)-binding domain"/>
    <property type="match status" value="1"/>
</dbReference>
<dbReference type="PRINTS" id="PR00411">
    <property type="entry name" value="PNDRDTASEI"/>
</dbReference>
<dbReference type="Pfam" id="PF02852">
    <property type="entry name" value="Pyr_redox_dim"/>
    <property type="match status" value="1"/>
</dbReference>